<dbReference type="PANTHER" id="PTHR33281">
    <property type="entry name" value="UPF0187 PROTEIN YNEE"/>
    <property type="match status" value="1"/>
</dbReference>
<dbReference type="GO" id="GO:0005254">
    <property type="term" value="F:chloride channel activity"/>
    <property type="evidence" value="ECO:0007669"/>
    <property type="project" value="InterPro"/>
</dbReference>
<feature type="transmembrane region" description="Helical" evidence="7">
    <location>
        <begin position="279"/>
        <end position="301"/>
    </location>
</feature>
<keyword evidence="4 7" id="KW-1133">Transmembrane helix</keyword>
<keyword evidence="2" id="KW-0813">Transport</keyword>
<evidence type="ECO:0000256" key="4">
    <source>
        <dbReference type="ARBA" id="ARBA00022989"/>
    </source>
</evidence>
<evidence type="ECO:0000256" key="5">
    <source>
        <dbReference type="ARBA" id="ARBA00023065"/>
    </source>
</evidence>
<feature type="transmembrane region" description="Helical" evidence="7">
    <location>
        <begin position="72"/>
        <end position="89"/>
    </location>
</feature>
<dbReference type="Proteomes" id="UP000601435">
    <property type="component" value="Unassembled WGS sequence"/>
</dbReference>
<evidence type="ECO:0000256" key="6">
    <source>
        <dbReference type="ARBA" id="ARBA00023136"/>
    </source>
</evidence>
<comment type="caution">
    <text evidence="8">The sequence shown here is derived from an EMBL/GenBank/DDBJ whole genome shotgun (WGS) entry which is preliminary data.</text>
</comment>
<evidence type="ECO:0000256" key="7">
    <source>
        <dbReference type="SAM" id="Phobius"/>
    </source>
</evidence>
<keyword evidence="6 7" id="KW-0472">Membrane</keyword>
<evidence type="ECO:0000256" key="3">
    <source>
        <dbReference type="ARBA" id="ARBA00022692"/>
    </source>
</evidence>
<dbReference type="GO" id="GO:0016020">
    <property type="term" value="C:membrane"/>
    <property type="evidence" value="ECO:0007669"/>
    <property type="project" value="UniProtKB-SubCell"/>
</dbReference>
<dbReference type="OrthoDB" id="417824at2759"/>
<dbReference type="EMBL" id="CAJNJA010092896">
    <property type="protein sequence ID" value="CAE7941023.1"/>
    <property type="molecule type" value="Genomic_DNA"/>
</dbReference>
<organism evidence="8 9">
    <name type="scientific">Symbiodinium necroappetens</name>
    <dbReference type="NCBI Taxonomy" id="1628268"/>
    <lineage>
        <taxon>Eukaryota</taxon>
        <taxon>Sar</taxon>
        <taxon>Alveolata</taxon>
        <taxon>Dinophyceae</taxon>
        <taxon>Suessiales</taxon>
        <taxon>Symbiodiniaceae</taxon>
        <taxon>Symbiodinium</taxon>
    </lineage>
</organism>
<sequence length="605" mass="67481">MTELTPKSPRTTEKFSLKDKSAVSRTRIIRQRCCVRSRKAPPDFQPLTRMRYSSATCCSFWNICFLFVQTRFWSALAISLPCALIAGGLKLYQNYVDEGKMNGVINDDQAYTGIVVLISFLIVFRTQTGYHKFWEGTDLGYQLVGDLSDGCSDLIAYCEGSKLEDEEVQAFQHLLIRLASLLSAVCFAELMGGGIAYEDPTVPTKFLEYELIDFSGLDDDTRQFMLDGQGSPEIIYQWIQIAICRANNMGTFGVPPPVLTRAYQDLGLSMIRFHQAQKIVEVPFPLPYVVALQLLLITHWVMTPIVCSGWTDYTAWAVMFALTNTLSLWFFVGVAMEMDSPFKQAMFAIDSKALQRHLNHRLMAQLHTFEGPQPSLKKTFLKDPLPVVMTPQETGLEVGRVRSNSRPPVGNYRRTGSLHGALTNFCLDGPLEYDDHSDDAASPQDVKLCLPDEKIRLRSLRRASAEQEEPEKSLEEKFSDFTTVLPWFGFAADIQHLHSKRREQVREASAAPQIAADAAVLSKALQGAIDGGKCSEEIPEVVEAALRFSESKSVETNPTKAIESIAGRWEAVWSGAFTPLQKWGIPPQCLWLEAGSGAAVGSRKA</sequence>
<keyword evidence="9" id="KW-1185">Reference proteome</keyword>
<evidence type="ECO:0000313" key="9">
    <source>
        <dbReference type="Proteomes" id="UP000601435"/>
    </source>
</evidence>
<keyword evidence="3 7" id="KW-0812">Transmembrane</keyword>
<evidence type="ECO:0000256" key="2">
    <source>
        <dbReference type="ARBA" id="ARBA00022448"/>
    </source>
</evidence>
<dbReference type="Pfam" id="PF25539">
    <property type="entry name" value="Bestrophin_2"/>
    <property type="match status" value="1"/>
</dbReference>
<gene>
    <name evidence="8" type="primary">cyb5r2</name>
    <name evidence="8" type="ORF">SNEC2469_LOCUS34117</name>
</gene>
<dbReference type="InterPro" id="IPR044669">
    <property type="entry name" value="YneE/VCCN1/2-like"/>
</dbReference>
<protein>
    <submittedName>
        <fullName evidence="8">Cyb5r2 protein</fullName>
    </submittedName>
</protein>
<comment type="subcellular location">
    <subcellularLocation>
        <location evidence="1">Membrane</location>
        <topology evidence="1">Multi-pass membrane protein</topology>
    </subcellularLocation>
</comment>
<evidence type="ECO:0000256" key="1">
    <source>
        <dbReference type="ARBA" id="ARBA00004141"/>
    </source>
</evidence>
<feature type="transmembrane region" description="Helical" evidence="7">
    <location>
        <begin position="313"/>
        <end position="336"/>
    </location>
</feature>
<evidence type="ECO:0000313" key="8">
    <source>
        <dbReference type="EMBL" id="CAE7941023.1"/>
    </source>
</evidence>
<name>A0A813C9B3_9DINO</name>
<accession>A0A813C9B3</accession>
<dbReference type="PANTHER" id="PTHR33281:SF20">
    <property type="match status" value="1"/>
</dbReference>
<keyword evidence="5" id="KW-0406">Ion transport</keyword>
<dbReference type="AlphaFoldDB" id="A0A813C9B3"/>
<reference evidence="8" key="1">
    <citation type="submission" date="2021-02" db="EMBL/GenBank/DDBJ databases">
        <authorList>
            <person name="Dougan E. K."/>
            <person name="Rhodes N."/>
            <person name="Thang M."/>
            <person name="Chan C."/>
        </authorList>
    </citation>
    <scope>NUCLEOTIDE SEQUENCE</scope>
</reference>
<feature type="transmembrane region" description="Helical" evidence="7">
    <location>
        <begin position="109"/>
        <end position="126"/>
    </location>
</feature>
<proteinExistence type="predicted"/>